<feature type="compositionally biased region" description="Polar residues" evidence="1">
    <location>
        <begin position="271"/>
        <end position="288"/>
    </location>
</feature>
<evidence type="ECO:0000313" key="3">
    <source>
        <dbReference type="Proteomes" id="UP000293852"/>
    </source>
</evidence>
<dbReference type="RefSeq" id="WP_130416148.1">
    <property type="nucleotide sequence ID" value="NZ_SGWX01000001.1"/>
</dbReference>
<dbReference type="Proteomes" id="UP000293852">
    <property type="component" value="Unassembled WGS sequence"/>
</dbReference>
<keyword evidence="3" id="KW-1185">Reference proteome</keyword>
<reference evidence="2 3" key="1">
    <citation type="submission" date="2019-02" db="EMBL/GenBank/DDBJ databases">
        <title>Sequencing the genomes of 1000 actinobacteria strains.</title>
        <authorList>
            <person name="Klenk H.-P."/>
        </authorList>
    </citation>
    <scope>NUCLEOTIDE SEQUENCE [LARGE SCALE GENOMIC DNA]</scope>
    <source>
        <strain evidence="2 3">DSM 16932</strain>
    </source>
</reference>
<proteinExistence type="predicted"/>
<evidence type="ECO:0000256" key="1">
    <source>
        <dbReference type="SAM" id="MobiDB-lite"/>
    </source>
</evidence>
<dbReference type="AlphaFoldDB" id="A0A4Q7M5H3"/>
<name>A0A4Q7M5H3_9MICO</name>
<accession>A0A4Q7M5H3</accession>
<sequence length="934" mass="101761">MGLDLSAFAGILPYDSQLYGIHQPLLGWKSKVQKERLTRGLVSTRRSFLWAVAQRYRPEFSIESTVVDAPRYELGVASARPSVSATMIPGMDGLLTQNVVAAVAAGGGGDDAWRKYTSREYVTGALREIQEGIRQEFIGVYTATVDQHARAASAFQRQSLTAILTRESVAAGVLADFSDQKTPHELAQLFSPNVRQALDLPSVFGQLDPAESDLATAALSPIGVVHLFRQYFFELATFLGTPVQHVWLSPGGSVELIEVSTRRQILDRTIEQQSETTQKVETDTTNSDELSDAVKQENSSDTKLGVTASSNNNYNTGFINGSVNVSGSFNLDQQQKQAREQTHKTTRQQTSKLSSEIRQSYKSTLRTITDTTDMSSKRYVLQNTTDTLVNYELRRKMRQVGVQLQDYGTRLCWQAYVDNPGDDLGLPIFVHAAPPPDLQDLKVPEAPPAQPPLSRGDAIVVKGGWDHGDNRQDNFIPIGPPVSIVAPAGTVTDHLEVTLQQGPSWAYRAWPANAADTTVTIGTGPETTAGKDLIAQVGSSTDGTDETTVVQAFVGVQCGPGGLRDDAKYDITIQVTPVFRPSKASLKAVADAYNTAMTTYTEETKLAYQKSLFDSIRERVKLASGIQPRPFSELREEERVAVYRKLVGQLLEVAGVTTVDPHVRHVFSEVVESMFDMDSMLYFVAPDWWMPRNSVTSQQALAGLGVTSADDQGAYTPGNAANISGANVVGWGGARAVRSDNYFITEDSQPARLGSSLGWLVQLDGDNFRNAFLNAPWVKAVIPLQEGHEWKALGWLSSDSIEGADGLDAIYQEGAPSEVDGMLTALRAYAGWPSPDLGPRYAALAAADFTILDAIRYLIITIQGKQDAGLVKGAGLDYLPTDKVYENGFDPLTGGFVAKPSTPYEVFDQWIEVLPTDQIVPVEVAYDPKTGQQL</sequence>
<feature type="region of interest" description="Disordered" evidence="1">
    <location>
        <begin position="332"/>
        <end position="358"/>
    </location>
</feature>
<dbReference type="OrthoDB" id="8877021at2"/>
<organism evidence="2 3">
    <name type="scientific">Xylanimonas ulmi</name>
    <dbReference type="NCBI Taxonomy" id="228973"/>
    <lineage>
        <taxon>Bacteria</taxon>
        <taxon>Bacillati</taxon>
        <taxon>Actinomycetota</taxon>
        <taxon>Actinomycetes</taxon>
        <taxon>Micrococcales</taxon>
        <taxon>Promicromonosporaceae</taxon>
        <taxon>Xylanimonas</taxon>
    </lineage>
</organism>
<gene>
    <name evidence="2" type="ORF">EV386_3028</name>
</gene>
<protein>
    <submittedName>
        <fullName evidence="2">Uncharacterized protein</fullName>
    </submittedName>
</protein>
<feature type="compositionally biased region" description="Polar residues" evidence="1">
    <location>
        <begin position="347"/>
        <end position="358"/>
    </location>
</feature>
<evidence type="ECO:0000313" key="2">
    <source>
        <dbReference type="EMBL" id="RZS62681.1"/>
    </source>
</evidence>
<comment type="caution">
    <text evidence="2">The sequence shown here is derived from an EMBL/GenBank/DDBJ whole genome shotgun (WGS) entry which is preliminary data.</text>
</comment>
<feature type="region of interest" description="Disordered" evidence="1">
    <location>
        <begin position="270"/>
        <end position="308"/>
    </location>
</feature>
<dbReference type="EMBL" id="SGWX01000001">
    <property type="protein sequence ID" value="RZS62681.1"/>
    <property type="molecule type" value="Genomic_DNA"/>
</dbReference>